<dbReference type="GO" id="GO:0046654">
    <property type="term" value="P:tetrahydrofolate biosynthetic process"/>
    <property type="evidence" value="ECO:0007669"/>
    <property type="project" value="UniProtKB-UniPathway"/>
</dbReference>
<protein>
    <recommendedName>
        <fullName evidence="4">2-amino-4-hydroxy-6-hydroxymethyldihydropteridine pyrophosphokinase</fullName>
        <ecNumber evidence="3">2.7.6.3</ecNumber>
    </recommendedName>
    <alternativeName>
        <fullName evidence="11">6-hydroxymethyl-7,8-dihydropterin pyrophosphokinase</fullName>
    </alternativeName>
    <alternativeName>
        <fullName evidence="12">7,8-dihydro-6-hydroxymethylpterin-pyrophosphokinase</fullName>
    </alternativeName>
</protein>
<dbReference type="Pfam" id="PF01288">
    <property type="entry name" value="HPPK"/>
    <property type="match status" value="1"/>
</dbReference>
<evidence type="ECO:0000256" key="9">
    <source>
        <dbReference type="ARBA" id="ARBA00022909"/>
    </source>
</evidence>
<dbReference type="AlphaFoldDB" id="A0A850HDG2"/>
<dbReference type="EMBL" id="JABWTA010000001">
    <property type="protein sequence ID" value="NVE95660.1"/>
    <property type="molecule type" value="Genomic_DNA"/>
</dbReference>
<comment type="pathway">
    <text evidence="1">Cofactor biosynthesis; tetrahydrofolate biosynthesis; 2-amino-4-hydroxy-6-hydroxymethyl-7,8-dihydropteridine diphosphate from 7,8-dihydroneopterin triphosphate: step 4/4.</text>
</comment>
<dbReference type="EC" id="2.7.6.3" evidence="3"/>
<dbReference type="GO" id="GO:0046656">
    <property type="term" value="P:folic acid biosynthetic process"/>
    <property type="evidence" value="ECO:0007669"/>
    <property type="project" value="UniProtKB-KW"/>
</dbReference>
<keyword evidence="15" id="KW-1185">Reference proteome</keyword>
<comment type="caution">
    <text evidence="14">The sequence shown here is derived from an EMBL/GenBank/DDBJ whole genome shotgun (WGS) entry which is preliminary data.</text>
</comment>
<evidence type="ECO:0000313" key="15">
    <source>
        <dbReference type="Proteomes" id="UP000546031"/>
    </source>
</evidence>
<evidence type="ECO:0000256" key="10">
    <source>
        <dbReference type="ARBA" id="ARBA00029409"/>
    </source>
</evidence>
<evidence type="ECO:0000256" key="4">
    <source>
        <dbReference type="ARBA" id="ARBA00016218"/>
    </source>
</evidence>
<dbReference type="UniPathway" id="UPA00077">
    <property type="reaction ID" value="UER00155"/>
</dbReference>
<dbReference type="GO" id="GO:0003848">
    <property type="term" value="F:2-amino-4-hydroxy-6-hydroxymethyldihydropteridine diphosphokinase activity"/>
    <property type="evidence" value="ECO:0007669"/>
    <property type="project" value="UniProtKB-EC"/>
</dbReference>
<keyword evidence="9" id="KW-0289">Folate biosynthesis</keyword>
<evidence type="ECO:0000256" key="3">
    <source>
        <dbReference type="ARBA" id="ARBA00013253"/>
    </source>
</evidence>
<evidence type="ECO:0000256" key="1">
    <source>
        <dbReference type="ARBA" id="ARBA00005051"/>
    </source>
</evidence>
<keyword evidence="8" id="KW-0067">ATP-binding</keyword>
<gene>
    <name evidence="14" type="primary">folK</name>
    <name evidence="14" type="ORF">HUO12_12195</name>
</gene>
<proteinExistence type="inferred from homology"/>
<sequence length="181" mass="19847">MSTAAELADPAGDLAAKVSHRYVLAFGSNMRVAGIGSPSEVIKAAIEDLEDLGLWFHSVSPFIRSAAVGPSSREYTNAVALVETYRTPASMLLLARAVEDGLRRKRRGQLWKARTIDIDIVLWDGGIFVIEDLAIPHPRFRERDFVLGPAKTVAADWHDPVTGLSLAQLFARLTRPRGVTR</sequence>
<keyword evidence="6" id="KW-0547">Nucleotide-binding</keyword>
<evidence type="ECO:0000256" key="12">
    <source>
        <dbReference type="ARBA" id="ARBA00033413"/>
    </source>
</evidence>
<dbReference type="InterPro" id="IPR000550">
    <property type="entry name" value="Hppk"/>
</dbReference>
<dbReference type="GO" id="GO:0016301">
    <property type="term" value="F:kinase activity"/>
    <property type="evidence" value="ECO:0007669"/>
    <property type="project" value="UniProtKB-KW"/>
</dbReference>
<dbReference type="SUPFAM" id="SSF55083">
    <property type="entry name" value="6-hydroxymethyl-7,8-dihydropterin pyrophosphokinase, HPPK"/>
    <property type="match status" value="1"/>
</dbReference>
<evidence type="ECO:0000313" key="14">
    <source>
        <dbReference type="EMBL" id="NVE95660.1"/>
    </source>
</evidence>
<dbReference type="PANTHER" id="PTHR43071">
    <property type="entry name" value="2-AMINO-4-HYDROXY-6-HYDROXYMETHYLDIHYDROPTERIDINE PYROPHOSPHOKINASE"/>
    <property type="match status" value="1"/>
</dbReference>
<comment type="similarity">
    <text evidence="2">Belongs to the HPPK family.</text>
</comment>
<evidence type="ECO:0000256" key="8">
    <source>
        <dbReference type="ARBA" id="ARBA00022840"/>
    </source>
</evidence>
<dbReference type="NCBIfam" id="TIGR01498">
    <property type="entry name" value="folK"/>
    <property type="match status" value="1"/>
</dbReference>
<dbReference type="CDD" id="cd00483">
    <property type="entry name" value="HPPK"/>
    <property type="match status" value="1"/>
</dbReference>
<feature type="domain" description="7,8-dihydro-6-hydroxymethylpterin-pyrophosphokinase" evidence="13">
    <location>
        <begin position="23"/>
        <end position="154"/>
    </location>
</feature>
<keyword evidence="7 14" id="KW-0418">Kinase</keyword>
<dbReference type="GO" id="GO:0005524">
    <property type="term" value="F:ATP binding"/>
    <property type="evidence" value="ECO:0007669"/>
    <property type="project" value="UniProtKB-KW"/>
</dbReference>
<evidence type="ECO:0000256" key="2">
    <source>
        <dbReference type="ARBA" id="ARBA00005810"/>
    </source>
</evidence>
<evidence type="ECO:0000256" key="7">
    <source>
        <dbReference type="ARBA" id="ARBA00022777"/>
    </source>
</evidence>
<dbReference type="PANTHER" id="PTHR43071:SF1">
    <property type="entry name" value="2-AMINO-4-HYDROXY-6-HYDROXYMETHYLDIHYDROPTERIDINE PYROPHOSPHOKINASE"/>
    <property type="match status" value="1"/>
</dbReference>
<dbReference type="RefSeq" id="WP_176273859.1">
    <property type="nucleotide sequence ID" value="NZ_JABWTA010000001.1"/>
</dbReference>
<evidence type="ECO:0000256" key="6">
    <source>
        <dbReference type="ARBA" id="ARBA00022741"/>
    </source>
</evidence>
<organism evidence="14 15">
    <name type="scientific">Altererythrobacter lutimaris</name>
    <dbReference type="NCBI Taxonomy" id="2743979"/>
    <lineage>
        <taxon>Bacteria</taxon>
        <taxon>Pseudomonadati</taxon>
        <taxon>Pseudomonadota</taxon>
        <taxon>Alphaproteobacteria</taxon>
        <taxon>Sphingomonadales</taxon>
        <taxon>Erythrobacteraceae</taxon>
        <taxon>Altererythrobacter</taxon>
    </lineage>
</organism>
<accession>A0A850HDG2</accession>
<comment type="function">
    <text evidence="10">Catalyzes the transfer of pyrophosphate from adenosine triphosphate (ATP) to 6-hydroxymethyl-7,8-dihydropterin, an enzymatic step in folate biosynthesis pathway.</text>
</comment>
<evidence type="ECO:0000256" key="11">
    <source>
        <dbReference type="ARBA" id="ARBA00029766"/>
    </source>
</evidence>
<evidence type="ECO:0000256" key="5">
    <source>
        <dbReference type="ARBA" id="ARBA00022679"/>
    </source>
</evidence>
<dbReference type="Proteomes" id="UP000546031">
    <property type="component" value="Unassembled WGS sequence"/>
</dbReference>
<dbReference type="InterPro" id="IPR035907">
    <property type="entry name" value="Hppk_sf"/>
</dbReference>
<reference evidence="14 15" key="1">
    <citation type="submission" date="2020-06" db="EMBL/GenBank/DDBJ databases">
        <title>Altererythrobacter lutimaris sp. nov., a marine bacterium isolated from a tidal flat.</title>
        <authorList>
            <person name="Kim D."/>
            <person name="Yoo Y."/>
            <person name="Kim J.-J."/>
        </authorList>
    </citation>
    <scope>NUCLEOTIDE SEQUENCE [LARGE SCALE GENOMIC DNA]</scope>
    <source>
        <strain evidence="14 15">JGD-16</strain>
    </source>
</reference>
<keyword evidence="5 14" id="KW-0808">Transferase</keyword>
<evidence type="ECO:0000259" key="13">
    <source>
        <dbReference type="Pfam" id="PF01288"/>
    </source>
</evidence>
<dbReference type="Gene3D" id="3.30.70.560">
    <property type="entry name" value="7,8-Dihydro-6-hydroxymethylpterin-pyrophosphokinase HPPK"/>
    <property type="match status" value="1"/>
</dbReference>
<name>A0A850HDG2_9SPHN</name>